<dbReference type="Gene3D" id="3.40.50.2300">
    <property type="match status" value="1"/>
</dbReference>
<dbReference type="AlphaFoldDB" id="A0A9X3EP68"/>
<dbReference type="GO" id="GO:0032993">
    <property type="term" value="C:protein-DNA complex"/>
    <property type="evidence" value="ECO:0007669"/>
    <property type="project" value="TreeGrafter"/>
</dbReference>
<evidence type="ECO:0000256" key="5">
    <source>
        <dbReference type="ARBA" id="ARBA00023163"/>
    </source>
</evidence>
<dbReference type="InterPro" id="IPR001789">
    <property type="entry name" value="Sig_transdc_resp-reg_receiver"/>
</dbReference>
<comment type="caution">
    <text evidence="8">The sequence shown here is derived from an EMBL/GenBank/DDBJ whole genome shotgun (WGS) entry which is preliminary data.</text>
</comment>
<organism evidence="8 9">
    <name type="scientific">Nannocystis pusilla</name>
    <dbReference type="NCBI Taxonomy" id="889268"/>
    <lineage>
        <taxon>Bacteria</taxon>
        <taxon>Pseudomonadati</taxon>
        <taxon>Myxococcota</taxon>
        <taxon>Polyangia</taxon>
        <taxon>Nannocystales</taxon>
        <taxon>Nannocystaceae</taxon>
        <taxon>Nannocystis</taxon>
    </lineage>
</organism>
<dbReference type="EMBL" id="JAPNKE010000002">
    <property type="protein sequence ID" value="MCY1006705.1"/>
    <property type="molecule type" value="Genomic_DNA"/>
</dbReference>
<dbReference type="InterPro" id="IPR011006">
    <property type="entry name" value="CheY-like_superfamily"/>
</dbReference>
<dbReference type="SMART" id="SM00448">
    <property type="entry name" value="REC"/>
    <property type="match status" value="1"/>
</dbReference>
<dbReference type="RefSeq" id="WP_267769033.1">
    <property type="nucleotide sequence ID" value="NZ_JAPNKE010000002.1"/>
</dbReference>
<comment type="caution">
    <text evidence="6">Lacks conserved residue(s) required for the propagation of feature annotation.</text>
</comment>
<evidence type="ECO:0000259" key="7">
    <source>
        <dbReference type="PROSITE" id="PS50110"/>
    </source>
</evidence>
<dbReference type="PANTHER" id="PTHR48111">
    <property type="entry name" value="REGULATOR OF RPOS"/>
    <property type="match status" value="1"/>
</dbReference>
<gene>
    <name evidence="8" type="ORF">OV079_14320</name>
</gene>
<keyword evidence="3" id="KW-0805">Transcription regulation</keyword>
<keyword evidence="9" id="KW-1185">Reference proteome</keyword>
<name>A0A9X3EP68_9BACT</name>
<evidence type="ECO:0000256" key="1">
    <source>
        <dbReference type="ARBA" id="ARBA00022553"/>
    </source>
</evidence>
<dbReference type="GO" id="GO:0006355">
    <property type="term" value="P:regulation of DNA-templated transcription"/>
    <property type="evidence" value="ECO:0007669"/>
    <property type="project" value="TreeGrafter"/>
</dbReference>
<dbReference type="CDD" id="cd00156">
    <property type="entry name" value="REC"/>
    <property type="match status" value="1"/>
</dbReference>
<sequence>MSEPRHVVVADPDPRERARVQELLRVPAEELNLSLEVHAASDGQVALALIEQRKPALVLSEVLLEGLSGLSILRRLRATLPPGQVPPFVFVTTMARESDRYWGLRNGAHGYVMKPYEDDLLQARIRDVLREVQPEKFGIL</sequence>
<keyword evidence="1" id="KW-0597">Phosphoprotein</keyword>
<dbReference type="SUPFAM" id="SSF52172">
    <property type="entry name" value="CheY-like"/>
    <property type="match status" value="1"/>
</dbReference>
<feature type="domain" description="Response regulatory" evidence="7">
    <location>
        <begin position="6"/>
        <end position="129"/>
    </location>
</feature>
<keyword evidence="5" id="KW-0804">Transcription</keyword>
<keyword evidence="4" id="KW-0238">DNA-binding</keyword>
<evidence type="ECO:0000313" key="9">
    <source>
        <dbReference type="Proteomes" id="UP001150924"/>
    </source>
</evidence>
<protein>
    <submittedName>
        <fullName evidence="8">Response regulator</fullName>
    </submittedName>
</protein>
<proteinExistence type="predicted"/>
<dbReference type="GO" id="GO:0000976">
    <property type="term" value="F:transcription cis-regulatory region binding"/>
    <property type="evidence" value="ECO:0007669"/>
    <property type="project" value="TreeGrafter"/>
</dbReference>
<dbReference type="PANTHER" id="PTHR48111:SF1">
    <property type="entry name" value="TWO-COMPONENT RESPONSE REGULATOR ORR33"/>
    <property type="match status" value="1"/>
</dbReference>
<dbReference type="GO" id="GO:0005829">
    <property type="term" value="C:cytosol"/>
    <property type="evidence" value="ECO:0007669"/>
    <property type="project" value="TreeGrafter"/>
</dbReference>
<evidence type="ECO:0000313" key="8">
    <source>
        <dbReference type="EMBL" id="MCY1006705.1"/>
    </source>
</evidence>
<evidence type="ECO:0000256" key="6">
    <source>
        <dbReference type="PROSITE-ProRule" id="PRU00169"/>
    </source>
</evidence>
<evidence type="ECO:0000256" key="3">
    <source>
        <dbReference type="ARBA" id="ARBA00023015"/>
    </source>
</evidence>
<evidence type="ECO:0000256" key="2">
    <source>
        <dbReference type="ARBA" id="ARBA00023012"/>
    </source>
</evidence>
<keyword evidence="2" id="KW-0902">Two-component regulatory system</keyword>
<dbReference type="InterPro" id="IPR039420">
    <property type="entry name" value="WalR-like"/>
</dbReference>
<accession>A0A9X3EP68</accession>
<reference evidence="8" key="1">
    <citation type="submission" date="2022-11" db="EMBL/GenBank/DDBJ databases">
        <title>Minimal conservation of predation-associated metabolite biosynthetic gene clusters underscores biosynthetic potential of Myxococcota including descriptions for ten novel species: Archangium lansinium sp. nov., Myxococcus landrumus sp. nov., Nannocystis bai.</title>
        <authorList>
            <person name="Ahearne A."/>
            <person name="Stevens C."/>
            <person name="Phillips K."/>
        </authorList>
    </citation>
    <scope>NUCLEOTIDE SEQUENCE</scope>
    <source>
        <strain evidence="8">Na p29</strain>
    </source>
</reference>
<dbReference type="GO" id="GO:0000156">
    <property type="term" value="F:phosphorelay response regulator activity"/>
    <property type="evidence" value="ECO:0007669"/>
    <property type="project" value="TreeGrafter"/>
</dbReference>
<dbReference type="Proteomes" id="UP001150924">
    <property type="component" value="Unassembled WGS sequence"/>
</dbReference>
<dbReference type="Pfam" id="PF00072">
    <property type="entry name" value="Response_reg"/>
    <property type="match status" value="1"/>
</dbReference>
<dbReference type="PROSITE" id="PS50110">
    <property type="entry name" value="RESPONSE_REGULATORY"/>
    <property type="match status" value="1"/>
</dbReference>
<evidence type="ECO:0000256" key="4">
    <source>
        <dbReference type="ARBA" id="ARBA00023125"/>
    </source>
</evidence>